<evidence type="ECO:0000313" key="2">
    <source>
        <dbReference type="Proteomes" id="UP001168821"/>
    </source>
</evidence>
<proteinExistence type="predicted"/>
<evidence type="ECO:0000313" key="1">
    <source>
        <dbReference type="EMBL" id="KAJ3649063.1"/>
    </source>
</evidence>
<reference evidence="1" key="1">
    <citation type="journal article" date="2023" name="G3 (Bethesda)">
        <title>Whole genome assemblies of Zophobas morio and Tenebrio molitor.</title>
        <authorList>
            <person name="Kaur S."/>
            <person name="Stinson S.A."/>
            <person name="diCenzo G.C."/>
        </authorList>
    </citation>
    <scope>NUCLEOTIDE SEQUENCE</scope>
    <source>
        <strain evidence="1">QUZm001</strain>
    </source>
</reference>
<protein>
    <submittedName>
        <fullName evidence="1">Uncharacterized protein</fullName>
    </submittedName>
</protein>
<organism evidence="1 2">
    <name type="scientific">Zophobas morio</name>
    <dbReference type="NCBI Taxonomy" id="2755281"/>
    <lineage>
        <taxon>Eukaryota</taxon>
        <taxon>Metazoa</taxon>
        <taxon>Ecdysozoa</taxon>
        <taxon>Arthropoda</taxon>
        <taxon>Hexapoda</taxon>
        <taxon>Insecta</taxon>
        <taxon>Pterygota</taxon>
        <taxon>Neoptera</taxon>
        <taxon>Endopterygota</taxon>
        <taxon>Coleoptera</taxon>
        <taxon>Polyphaga</taxon>
        <taxon>Cucujiformia</taxon>
        <taxon>Tenebrionidae</taxon>
        <taxon>Zophobas</taxon>
    </lineage>
</organism>
<comment type="caution">
    <text evidence="1">The sequence shown here is derived from an EMBL/GenBank/DDBJ whole genome shotgun (WGS) entry which is preliminary data.</text>
</comment>
<dbReference type="AlphaFoldDB" id="A0AA38I1V0"/>
<accession>A0AA38I1V0</accession>
<gene>
    <name evidence="1" type="ORF">Zmor_020825</name>
</gene>
<keyword evidence="2" id="KW-1185">Reference proteome</keyword>
<dbReference type="EMBL" id="JALNTZ010000006">
    <property type="protein sequence ID" value="KAJ3649063.1"/>
    <property type="molecule type" value="Genomic_DNA"/>
</dbReference>
<dbReference type="Proteomes" id="UP001168821">
    <property type="component" value="Unassembled WGS sequence"/>
</dbReference>
<name>A0AA38I1V0_9CUCU</name>
<sequence>MLTMLNSRWIDENKGKVWDIQPTCRDPEELGGALLKDLGFNSLYSMVNLSPRIPIRQVTIQTSPTTKDPEQ</sequence>